<evidence type="ECO:0000313" key="3">
    <source>
        <dbReference type="Proteomes" id="UP000266861"/>
    </source>
</evidence>
<dbReference type="InterPro" id="IPR017946">
    <property type="entry name" value="PLC-like_Pdiesterase_TIM-brl"/>
</dbReference>
<dbReference type="Proteomes" id="UP000266861">
    <property type="component" value="Unassembled WGS sequence"/>
</dbReference>
<dbReference type="Gene3D" id="3.20.20.190">
    <property type="entry name" value="Phosphatidylinositol (PI) phosphodiesterase"/>
    <property type="match status" value="1"/>
</dbReference>
<dbReference type="GO" id="GO:0006629">
    <property type="term" value="P:lipid metabolic process"/>
    <property type="evidence" value="ECO:0007669"/>
    <property type="project" value="InterPro"/>
</dbReference>
<feature type="signal peptide" evidence="1">
    <location>
        <begin position="1"/>
        <end position="26"/>
    </location>
</feature>
<comment type="caution">
    <text evidence="2">The sequence shown here is derived from an EMBL/GenBank/DDBJ whole genome shotgun (WGS) entry which is preliminary data.</text>
</comment>
<proteinExistence type="predicted"/>
<dbReference type="OrthoDB" id="7984201at2759"/>
<dbReference type="AlphaFoldDB" id="A0A397GGA1"/>
<gene>
    <name evidence="2" type="ORF">Glove_543g68</name>
</gene>
<keyword evidence="3" id="KW-1185">Reference proteome</keyword>
<name>A0A397GGA1_9GLOM</name>
<organism evidence="2 3">
    <name type="scientific">Diversispora epigaea</name>
    <dbReference type="NCBI Taxonomy" id="1348612"/>
    <lineage>
        <taxon>Eukaryota</taxon>
        <taxon>Fungi</taxon>
        <taxon>Fungi incertae sedis</taxon>
        <taxon>Mucoromycota</taxon>
        <taxon>Glomeromycotina</taxon>
        <taxon>Glomeromycetes</taxon>
        <taxon>Diversisporales</taxon>
        <taxon>Diversisporaceae</taxon>
        <taxon>Diversispora</taxon>
    </lineage>
</organism>
<evidence type="ECO:0000313" key="2">
    <source>
        <dbReference type="EMBL" id="RHZ48678.1"/>
    </source>
</evidence>
<dbReference type="PANTHER" id="PTHR13593">
    <property type="match status" value="1"/>
</dbReference>
<dbReference type="GO" id="GO:0008081">
    <property type="term" value="F:phosphoric diester hydrolase activity"/>
    <property type="evidence" value="ECO:0007669"/>
    <property type="project" value="InterPro"/>
</dbReference>
<dbReference type="InterPro" id="IPR051057">
    <property type="entry name" value="PI-PLC_domain"/>
</dbReference>
<keyword evidence="1" id="KW-0732">Signal</keyword>
<dbReference type="PROSITE" id="PS50007">
    <property type="entry name" value="PIPLC_X_DOMAIN"/>
    <property type="match status" value="1"/>
</dbReference>
<dbReference type="EMBL" id="PQFF01000462">
    <property type="protein sequence ID" value="RHZ48678.1"/>
    <property type="molecule type" value="Genomic_DNA"/>
</dbReference>
<dbReference type="Pfam" id="PF26146">
    <property type="entry name" value="PI-PLC_X"/>
    <property type="match status" value="1"/>
</dbReference>
<feature type="chain" id="PRO_5017412638" description="Phosphatidylinositol-specific phospholipase C X domain-containing protein" evidence="1">
    <location>
        <begin position="27"/>
        <end position="434"/>
    </location>
</feature>
<evidence type="ECO:0000256" key="1">
    <source>
        <dbReference type="SAM" id="SignalP"/>
    </source>
</evidence>
<dbReference type="CDD" id="cd08557">
    <property type="entry name" value="PI-PLCc_bacteria_like"/>
    <property type="match status" value="1"/>
</dbReference>
<dbReference type="SUPFAM" id="SSF51695">
    <property type="entry name" value="PLC-like phosphodiesterases"/>
    <property type="match status" value="1"/>
</dbReference>
<protein>
    <recommendedName>
        <fullName evidence="4">Phosphatidylinositol-specific phospholipase C X domain-containing protein</fullName>
    </recommendedName>
</protein>
<sequence length="434" mass="49909">MKRFKIISIIIIINLLINNNILVAESECNGDPDICDLYFYQVTFAGTHNSAAYNLTYDCDNLADRCLLEFGSNSCSDQYETCKQNRTTSCDIQTSVFKDWNPSYFQWTGDLFNIICKTNDILCVAWYTICKKSANVCEFLRDSCKKKDISNETLECLWENNEGTPIKKQLEDGIRFLDLDTCQVGNESVVFCHGTSIRRALGIDLDSVFLDIKEFMEDNPNEILNMEFGDYDGNATFISDYIQNKLEYYFVNGSGYSLMLQEKNGWPKLSEMIEINQRIVIWFASLYDSNNTRDWVHSVESYFIPSYTYTVGDLTAQQLNESFTGWSNNVSNVTAYDLKTYGRIRWQAIDATVVLGLIGIEEAIKNGTDLGILCLKDLALEVNYDLLDYFFDIFKDKFPFIIRVTLDFYPQSNLFEVVKKSNQLNVQKNITISI</sequence>
<dbReference type="PANTHER" id="PTHR13593:SF140">
    <property type="entry name" value="PLC-LIKE PHOSPHODIESTERASE"/>
    <property type="match status" value="1"/>
</dbReference>
<reference evidence="2 3" key="1">
    <citation type="submission" date="2018-08" db="EMBL/GenBank/DDBJ databases">
        <title>Genome and evolution of the arbuscular mycorrhizal fungus Diversispora epigaea (formerly Glomus versiforme) and its bacterial endosymbionts.</title>
        <authorList>
            <person name="Sun X."/>
            <person name="Fei Z."/>
            <person name="Harrison M."/>
        </authorList>
    </citation>
    <scope>NUCLEOTIDE SEQUENCE [LARGE SCALE GENOMIC DNA]</scope>
    <source>
        <strain evidence="2 3">IT104</strain>
    </source>
</reference>
<evidence type="ECO:0008006" key="4">
    <source>
        <dbReference type="Google" id="ProtNLM"/>
    </source>
</evidence>
<accession>A0A397GGA1</accession>